<keyword evidence="4" id="KW-1185">Reference proteome</keyword>
<dbReference type="AlphaFoldDB" id="A0A8J3EDV6"/>
<reference evidence="3 4" key="1">
    <citation type="journal article" date="2014" name="Int. J. Syst. Evol. Microbiol.">
        <title>Complete genome sequence of Corynebacterium casei LMG S-19264T (=DSM 44701T), isolated from a smear-ripened cheese.</title>
        <authorList>
            <consortium name="US DOE Joint Genome Institute (JGI-PGF)"/>
            <person name="Walter F."/>
            <person name="Albersmeier A."/>
            <person name="Kalinowski J."/>
            <person name="Ruckert C."/>
        </authorList>
    </citation>
    <scope>NUCLEOTIDE SEQUENCE [LARGE SCALE GENOMIC DNA]</scope>
    <source>
        <strain evidence="3 4">CGMCC 1.16330</strain>
    </source>
</reference>
<evidence type="ECO:0000313" key="4">
    <source>
        <dbReference type="Proteomes" id="UP000597507"/>
    </source>
</evidence>
<dbReference type="Pfam" id="PF02926">
    <property type="entry name" value="THUMP"/>
    <property type="match status" value="1"/>
</dbReference>
<dbReference type="GO" id="GO:0003723">
    <property type="term" value="F:RNA binding"/>
    <property type="evidence" value="ECO:0007669"/>
    <property type="project" value="UniProtKB-UniRule"/>
</dbReference>
<keyword evidence="1" id="KW-0694">RNA-binding</keyword>
<gene>
    <name evidence="3" type="ORF">GCM10010964_39380</name>
</gene>
<evidence type="ECO:0000313" key="3">
    <source>
        <dbReference type="EMBL" id="GGG48085.1"/>
    </source>
</evidence>
<dbReference type="RefSeq" id="WP_188903376.1">
    <property type="nucleotide sequence ID" value="NZ_BMKS01000017.1"/>
</dbReference>
<comment type="caution">
    <text evidence="3">The sequence shown here is derived from an EMBL/GenBank/DDBJ whole genome shotgun (WGS) entry which is preliminary data.</text>
</comment>
<evidence type="ECO:0000256" key="1">
    <source>
        <dbReference type="PROSITE-ProRule" id="PRU00529"/>
    </source>
</evidence>
<accession>A0A8J3EDV6</accession>
<evidence type="ECO:0000259" key="2">
    <source>
        <dbReference type="PROSITE" id="PS51165"/>
    </source>
</evidence>
<proteinExistence type="predicted"/>
<dbReference type="InterPro" id="IPR004114">
    <property type="entry name" value="THUMP_dom"/>
</dbReference>
<dbReference type="EMBL" id="BMKS01000017">
    <property type="protein sequence ID" value="GGG48085.1"/>
    <property type="molecule type" value="Genomic_DNA"/>
</dbReference>
<organism evidence="3 4">
    <name type="scientific">Caldovatus sediminis</name>
    <dbReference type="NCBI Taxonomy" id="2041189"/>
    <lineage>
        <taxon>Bacteria</taxon>
        <taxon>Pseudomonadati</taxon>
        <taxon>Pseudomonadota</taxon>
        <taxon>Alphaproteobacteria</taxon>
        <taxon>Acetobacterales</taxon>
        <taxon>Roseomonadaceae</taxon>
        <taxon>Caldovatus</taxon>
    </lineage>
</organism>
<protein>
    <recommendedName>
        <fullName evidence="2">THUMP domain-containing protein</fullName>
    </recommendedName>
</protein>
<sequence>MEREPAAAARPDWNVVVTLPERTFREASRLLRRWGRVRRTGFHNVLVMTVEDPRRFLAEFAAALAEAPGLRNFVSHVVPADRAFDFRDPAEFEARAREVALGWLPRLAGRSLLVRVRRRGLKGALSAHAEERALADAVLAALEAAGTPARVDLEDPDCAIQVETVGGRAGMSLWSREERRAFPFLGIA</sequence>
<dbReference type="Proteomes" id="UP000597507">
    <property type="component" value="Unassembled WGS sequence"/>
</dbReference>
<dbReference type="SMART" id="SM00981">
    <property type="entry name" value="THUMP"/>
    <property type="match status" value="1"/>
</dbReference>
<dbReference type="SUPFAM" id="SSF143437">
    <property type="entry name" value="THUMP domain-like"/>
    <property type="match status" value="1"/>
</dbReference>
<feature type="domain" description="THUMP" evidence="2">
    <location>
        <begin position="58"/>
        <end position="175"/>
    </location>
</feature>
<name>A0A8J3EDV6_9PROT</name>
<dbReference type="PROSITE" id="PS51165">
    <property type="entry name" value="THUMP"/>
    <property type="match status" value="1"/>
</dbReference>